<feature type="region of interest" description="Disordered" evidence="1">
    <location>
        <begin position="38"/>
        <end position="59"/>
    </location>
</feature>
<evidence type="ECO:0000313" key="2">
    <source>
        <dbReference type="EMBL" id="ROT62394.1"/>
    </source>
</evidence>
<proteinExistence type="predicted"/>
<keyword evidence="3" id="KW-1185">Reference proteome</keyword>
<evidence type="ECO:0000256" key="1">
    <source>
        <dbReference type="SAM" id="MobiDB-lite"/>
    </source>
</evidence>
<accession>A0A423SDX7</accession>
<name>A0A423SDX7_PENVA</name>
<gene>
    <name evidence="2" type="ORF">C7M84_019762</name>
</gene>
<reference evidence="2 3" key="2">
    <citation type="submission" date="2019-01" db="EMBL/GenBank/DDBJ databases">
        <title>The decoding of complex shrimp genome reveals the adaptation for benthos swimmer, frequently molting mechanism and breeding impact on genome.</title>
        <authorList>
            <person name="Sun Y."/>
            <person name="Gao Y."/>
            <person name="Yu Y."/>
        </authorList>
    </citation>
    <scope>NUCLEOTIDE SEQUENCE [LARGE SCALE GENOMIC DNA]</scope>
    <source>
        <tissue evidence="2">Muscle</tissue>
    </source>
</reference>
<dbReference type="AlphaFoldDB" id="A0A423SDX7"/>
<protein>
    <recommendedName>
        <fullName evidence="4">C-type lectin domain-containing protein</fullName>
    </recommendedName>
</protein>
<evidence type="ECO:0000313" key="3">
    <source>
        <dbReference type="Proteomes" id="UP000283509"/>
    </source>
</evidence>
<dbReference type="OrthoDB" id="6371924at2759"/>
<sequence>MWYQVAVDDTLLQGSPSTSFDQPMTSLMSDAPVHTYPTTSTTPSYMESSTTTNPSNSDTSAATAIVFPTEALISDLSSVDQGEVCENEGGFAPAFLYKAQLDILFDTQESVAAWTTLVGERCFGGDWILVWADGSRFSEKVTGYGVTAGLTAFGTDSNDQQRVCFALEGSEFVAHACNGSTATTSMNVVCLTPPIVFKSVNQTDDATYDSQDSVCRSEGGKLLPRLTQANLKDLVYYYGKLTAWTTMVGEVCQGTDWSLVWPDETRADNETLNLPWVSKTMTFPSALERGDSFPNGSRRLGRISGLEKGWCEPARGASFPNGSRWLALLNQSTGLEGSVVSRKSPGLTSFANASGNVSEELRVCFIIEDSQSLVAQPLTTYLSMERTTNGSFDSQDALCAAEGGQAATRFDIVNLQELEYYYGSVRAWTTMLYEVAPKLIGWSRKEVWHDGESVSVSKIDIPVNPSEKYEVEKTFCFVFRNTSMLVTQECFDNRTLMSALCVFV</sequence>
<dbReference type="EMBL" id="QCYY01003699">
    <property type="protein sequence ID" value="ROT62394.1"/>
    <property type="molecule type" value="Genomic_DNA"/>
</dbReference>
<comment type="caution">
    <text evidence="2">The sequence shown here is derived from an EMBL/GenBank/DDBJ whole genome shotgun (WGS) entry which is preliminary data.</text>
</comment>
<reference evidence="2 3" key="1">
    <citation type="submission" date="2018-04" db="EMBL/GenBank/DDBJ databases">
        <authorList>
            <person name="Zhang X."/>
            <person name="Yuan J."/>
            <person name="Li F."/>
            <person name="Xiang J."/>
        </authorList>
    </citation>
    <scope>NUCLEOTIDE SEQUENCE [LARGE SCALE GENOMIC DNA]</scope>
    <source>
        <tissue evidence="2">Muscle</tissue>
    </source>
</reference>
<dbReference type="Proteomes" id="UP000283509">
    <property type="component" value="Unassembled WGS sequence"/>
</dbReference>
<organism evidence="2 3">
    <name type="scientific">Penaeus vannamei</name>
    <name type="common">Whiteleg shrimp</name>
    <name type="synonym">Litopenaeus vannamei</name>
    <dbReference type="NCBI Taxonomy" id="6689"/>
    <lineage>
        <taxon>Eukaryota</taxon>
        <taxon>Metazoa</taxon>
        <taxon>Ecdysozoa</taxon>
        <taxon>Arthropoda</taxon>
        <taxon>Crustacea</taxon>
        <taxon>Multicrustacea</taxon>
        <taxon>Malacostraca</taxon>
        <taxon>Eumalacostraca</taxon>
        <taxon>Eucarida</taxon>
        <taxon>Decapoda</taxon>
        <taxon>Dendrobranchiata</taxon>
        <taxon>Penaeoidea</taxon>
        <taxon>Penaeidae</taxon>
        <taxon>Penaeus</taxon>
    </lineage>
</organism>
<evidence type="ECO:0008006" key="4">
    <source>
        <dbReference type="Google" id="ProtNLM"/>
    </source>
</evidence>